<dbReference type="Gene3D" id="3.40.50.1220">
    <property type="entry name" value="TPP-binding domain"/>
    <property type="match status" value="1"/>
</dbReference>
<dbReference type="Gene3D" id="3.40.50.970">
    <property type="match status" value="2"/>
</dbReference>
<dbReference type="InterPro" id="IPR011766">
    <property type="entry name" value="TPP_enzyme_TPP-bd"/>
</dbReference>
<keyword evidence="5 6" id="KW-0464">Manganese</keyword>
<feature type="domain" description="Thiamine pyrophosphate enzyme TPP-binding" evidence="8">
    <location>
        <begin position="378"/>
        <end position="490"/>
    </location>
</feature>
<evidence type="ECO:0000256" key="5">
    <source>
        <dbReference type="ARBA" id="ARBA00023211"/>
    </source>
</evidence>
<accession>A0A1G7MNX3</accession>
<keyword evidence="3 6" id="KW-0460">Magnesium</keyword>
<dbReference type="EC" id="2.2.1.9" evidence="6"/>
<gene>
    <name evidence="6" type="primary">menD</name>
    <name evidence="10" type="ORF">SAMN05216553_102429</name>
</gene>
<comment type="pathway">
    <text evidence="6">Quinol/quinone metabolism; 1,4-dihydroxy-2-naphthoate biosynthesis; 1,4-dihydroxy-2-naphthoate from chorismate: step 2/7.</text>
</comment>
<proteinExistence type="inferred from homology"/>
<evidence type="ECO:0000256" key="7">
    <source>
        <dbReference type="SAM" id="MobiDB-lite"/>
    </source>
</evidence>
<keyword evidence="1 6" id="KW-0808">Transferase</keyword>
<dbReference type="InterPro" id="IPR029061">
    <property type="entry name" value="THDP-binding"/>
</dbReference>
<dbReference type="PANTHER" id="PTHR42916">
    <property type="entry name" value="2-SUCCINYL-5-ENOLPYRUVYL-6-HYDROXY-3-CYCLOHEXENE-1-CARBOXYLATE SYNTHASE"/>
    <property type="match status" value="1"/>
</dbReference>
<dbReference type="GO" id="GO:0009234">
    <property type="term" value="P:menaquinone biosynthetic process"/>
    <property type="evidence" value="ECO:0007669"/>
    <property type="project" value="UniProtKB-UniRule"/>
</dbReference>
<keyword evidence="2 6" id="KW-0479">Metal-binding</keyword>
<dbReference type="GO" id="GO:0030976">
    <property type="term" value="F:thiamine pyrophosphate binding"/>
    <property type="evidence" value="ECO:0007669"/>
    <property type="project" value="UniProtKB-UniRule"/>
</dbReference>
<comment type="cofactor">
    <cofactor evidence="6">
        <name>thiamine diphosphate</name>
        <dbReference type="ChEBI" id="CHEBI:58937"/>
    </cofactor>
    <text evidence="6">Binds 1 thiamine pyrophosphate per subunit.</text>
</comment>
<evidence type="ECO:0000313" key="10">
    <source>
        <dbReference type="EMBL" id="SDF63407.1"/>
    </source>
</evidence>
<evidence type="ECO:0000259" key="8">
    <source>
        <dbReference type="Pfam" id="PF02775"/>
    </source>
</evidence>
<evidence type="ECO:0000256" key="6">
    <source>
        <dbReference type="HAMAP-Rule" id="MF_01659"/>
    </source>
</evidence>
<dbReference type="STRING" id="200378.SAMN05216553_102429"/>
<keyword evidence="6" id="KW-0474">Menaquinone biosynthesis</keyword>
<dbReference type="UniPathway" id="UPA00079"/>
<dbReference type="NCBIfam" id="TIGR00173">
    <property type="entry name" value="menD"/>
    <property type="match status" value="1"/>
</dbReference>
<dbReference type="GO" id="GO:0070204">
    <property type="term" value="F:2-succinyl-5-enolpyruvyl-6-hydroxy-3-cyclohexene-1-carboxylic-acid synthase activity"/>
    <property type="evidence" value="ECO:0007669"/>
    <property type="project" value="UniProtKB-UniRule"/>
</dbReference>
<comment type="cofactor">
    <cofactor evidence="6">
        <name>Mg(2+)</name>
        <dbReference type="ChEBI" id="CHEBI:18420"/>
    </cofactor>
    <cofactor evidence="6">
        <name>Mn(2+)</name>
        <dbReference type="ChEBI" id="CHEBI:29035"/>
    </cofactor>
</comment>
<dbReference type="GO" id="GO:0030145">
    <property type="term" value="F:manganese ion binding"/>
    <property type="evidence" value="ECO:0007669"/>
    <property type="project" value="UniProtKB-UniRule"/>
</dbReference>
<organism evidence="10 11">
    <name type="scientific">Lentzea fradiae</name>
    <dbReference type="NCBI Taxonomy" id="200378"/>
    <lineage>
        <taxon>Bacteria</taxon>
        <taxon>Bacillati</taxon>
        <taxon>Actinomycetota</taxon>
        <taxon>Actinomycetes</taxon>
        <taxon>Pseudonocardiales</taxon>
        <taxon>Pseudonocardiaceae</taxon>
        <taxon>Lentzea</taxon>
    </lineage>
</organism>
<comment type="similarity">
    <text evidence="6">Belongs to the TPP enzyme family. MenD subfamily.</text>
</comment>
<comment type="function">
    <text evidence="6">Catalyzes the thiamine diphosphate-dependent decarboxylation of 2-oxoglutarate and the subsequent addition of the resulting succinic semialdehyde-thiamine pyrophosphate anion to isochorismate to yield 2-succinyl-5-enolpyruvyl-6-hydroxy-3-cyclohexene-1-carboxylate (SEPHCHC).</text>
</comment>
<evidence type="ECO:0000256" key="4">
    <source>
        <dbReference type="ARBA" id="ARBA00023052"/>
    </source>
</evidence>
<dbReference type="SUPFAM" id="SSF52518">
    <property type="entry name" value="Thiamin diphosphate-binding fold (THDP-binding)"/>
    <property type="match status" value="2"/>
</dbReference>
<evidence type="ECO:0000313" key="11">
    <source>
        <dbReference type="Proteomes" id="UP000199623"/>
    </source>
</evidence>
<evidence type="ECO:0000256" key="3">
    <source>
        <dbReference type="ARBA" id="ARBA00022842"/>
    </source>
</evidence>
<reference evidence="11" key="1">
    <citation type="submission" date="2016-10" db="EMBL/GenBank/DDBJ databases">
        <authorList>
            <person name="Varghese N."/>
            <person name="Submissions S."/>
        </authorList>
    </citation>
    <scope>NUCLEOTIDE SEQUENCE [LARGE SCALE GENOMIC DNA]</scope>
    <source>
        <strain evidence="11">CGMCC 4.3506</strain>
    </source>
</reference>
<evidence type="ECO:0000256" key="2">
    <source>
        <dbReference type="ARBA" id="ARBA00022723"/>
    </source>
</evidence>
<feature type="domain" description="Thiamine pyrophosphate enzyme N-terminal TPP-binding" evidence="9">
    <location>
        <begin position="8"/>
        <end position="123"/>
    </location>
</feature>
<dbReference type="AlphaFoldDB" id="A0A1G7MNX3"/>
<dbReference type="Proteomes" id="UP000199623">
    <property type="component" value="Unassembled WGS sequence"/>
</dbReference>
<comment type="catalytic activity">
    <reaction evidence="6">
        <text>isochorismate + 2-oxoglutarate + H(+) = 5-enolpyruvoyl-6-hydroxy-2-succinyl-cyclohex-3-ene-1-carboxylate + CO2</text>
        <dbReference type="Rhea" id="RHEA:25593"/>
        <dbReference type="ChEBI" id="CHEBI:15378"/>
        <dbReference type="ChEBI" id="CHEBI:16526"/>
        <dbReference type="ChEBI" id="CHEBI:16810"/>
        <dbReference type="ChEBI" id="CHEBI:29780"/>
        <dbReference type="ChEBI" id="CHEBI:58818"/>
        <dbReference type="EC" id="2.2.1.9"/>
    </reaction>
</comment>
<dbReference type="InterPro" id="IPR004433">
    <property type="entry name" value="MenaQ_synth_MenD"/>
</dbReference>
<dbReference type="CDD" id="cd02009">
    <property type="entry name" value="TPP_SHCHC_synthase"/>
    <property type="match status" value="1"/>
</dbReference>
<feature type="region of interest" description="Disordered" evidence="7">
    <location>
        <begin position="157"/>
        <end position="194"/>
    </location>
</feature>
<dbReference type="PANTHER" id="PTHR42916:SF1">
    <property type="entry name" value="PROTEIN PHYLLO, CHLOROPLASTIC"/>
    <property type="match status" value="1"/>
</dbReference>
<dbReference type="Pfam" id="PF02775">
    <property type="entry name" value="TPP_enzyme_C"/>
    <property type="match status" value="1"/>
</dbReference>
<dbReference type="EMBL" id="FNCC01000002">
    <property type="protein sequence ID" value="SDF63407.1"/>
    <property type="molecule type" value="Genomic_DNA"/>
</dbReference>
<evidence type="ECO:0000259" key="9">
    <source>
        <dbReference type="Pfam" id="PF02776"/>
    </source>
</evidence>
<keyword evidence="11" id="KW-1185">Reference proteome</keyword>
<dbReference type="RefSeq" id="WP_090046396.1">
    <property type="nucleotide sequence ID" value="NZ_FNCC01000002.1"/>
</dbReference>
<dbReference type="InterPro" id="IPR012001">
    <property type="entry name" value="Thiamin_PyroP_enz_TPP-bd_dom"/>
</dbReference>
<dbReference type="GO" id="GO:0000287">
    <property type="term" value="F:magnesium ion binding"/>
    <property type="evidence" value="ECO:0007669"/>
    <property type="project" value="UniProtKB-UniRule"/>
</dbReference>
<evidence type="ECO:0000256" key="1">
    <source>
        <dbReference type="ARBA" id="ARBA00022679"/>
    </source>
</evidence>
<dbReference type="CDD" id="cd07037">
    <property type="entry name" value="TPP_PYR_MenD"/>
    <property type="match status" value="1"/>
</dbReference>
<dbReference type="OrthoDB" id="9791859at2"/>
<dbReference type="Pfam" id="PF02776">
    <property type="entry name" value="TPP_enzyme_N"/>
    <property type="match status" value="1"/>
</dbReference>
<dbReference type="PIRSF" id="PIRSF004983">
    <property type="entry name" value="MenD"/>
    <property type="match status" value="1"/>
</dbReference>
<dbReference type="HAMAP" id="MF_01659">
    <property type="entry name" value="MenD"/>
    <property type="match status" value="1"/>
</dbReference>
<keyword evidence="4 6" id="KW-0786">Thiamine pyrophosphate</keyword>
<name>A0A1G7MNX3_9PSEU</name>
<protein>
    <recommendedName>
        <fullName evidence="6">2-succinyl-5-enolpyruvyl-6-hydroxy-3-cyclohexene-1-carboxylate synthase</fullName>
        <shortName evidence="6">SEPHCHC synthase</shortName>
        <ecNumber evidence="6">2.2.1.9</ecNumber>
    </recommendedName>
    <alternativeName>
        <fullName evidence="6">Menaquinone biosynthesis protein MenD</fullName>
    </alternativeName>
</protein>
<comment type="pathway">
    <text evidence="6">Quinol/quinone metabolism; menaquinone biosynthesis.</text>
</comment>
<sequence>MNGATAQARLIVDELVRNGVRHAVLSPGSRNAPLSFALHQAEQRGLLTLHVRIDERSAGFLALGLAKTGTPAVVTCTSGTAVLNLHPAVVEARLTGVPLIALTADRPVELQRTGASQTIDQYDVLGVPTLHLPEGADEATTRSLVCRAVATPGPSHVNVPFRPPLTPPDEEWPSSDRGGPWTATDRASTVETRPSDLPARTLVLLGDDRPERLARAAELGWPVLAEPTAPGGLRHGSLLLNAGLPEHLRPDAVLVVGRVTLSRGQQALLAAAPVVHAVGEQAFWPDVQFTATRASTWLPEPARLDGEWTQAWQTVVKDVSTAVDELLDTEPWPTGLHVARALTRAMPPGALLFVGSSNPIRDVDFAGERRRDVTVHANRGAAGIDGNVSTAIGLAATHDGPAYALMGDLTFLHDSNGLLADHRPDLTIVVLNDDGGGIFSLLEQGAPRYDSSFERIFGTPHGADLTALCAGYRIPHSIVDDEEEFRSALASPNGLQVVEVQAKRTDLRSLHERLKSTVSIVFSS</sequence>
<dbReference type="UniPathway" id="UPA01057">
    <property type="reaction ID" value="UER00164"/>
</dbReference>
<comment type="subunit">
    <text evidence="6">Homodimer.</text>
</comment>